<dbReference type="Pfam" id="PF00691">
    <property type="entry name" value="OmpA"/>
    <property type="match status" value="1"/>
</dbReference>
<sequence length="736" mass="79618">MKCFSIRWLLLSLLVLRLSSPARAQTLPPDLLLNEDFQDNRRSWYTGNNADWQVSLTPGDYRLTSRNSGGRFAWQNLALNTAADFVIEAEMSNTSSGALVWGARSAADAPIAAIIPGGFVAGGWRGGKYSTHNEGATRTTAARPLGEWNTLRVARRGATIYYSVNGTEVWHEPVEAVAAAPLGTLVGFQSEGNTVVRARRLRVWHHSLVKRLPGLPTTLSRERLGPQLNSPRYNDGAPVLSPDGQELYFSHWQPDAPKRCDILRSRRQPDGSWGPAEDLGAPLNNGGYSCPLGITPDGQTLLVLNHYLPDGRPAPSGGCSLSHRQPDGRWGVPEPLVIPGLPNRVAYYYFSLAADGLTLVMAFEDEAPGSPRGDLYVSHRAADGRWSRPQSLGPVVNSAGRENSPFLAPDGRTLYFASEGHPGYGDSDLFVTRRLDDSWTRWSEPLNLGPGINSSGMEACYTLSAAGDEAYFCARQWPEPLEDIFRVKLPAAARPSPTLLLRGRVLDALTHQPIGGAAVYYELLPEGQTAGLAQAAVGTGAYQVVLPSGGTYGLRATAPGYLSVNENRDLSTASQYAETTQDLLLLPLPAPVAARAVVPAATEVAVLPSQLRGVAAPAVALKEEKITLNNVFFVRSKPVLLPGSFPELKRLAQTLKDSPTLEIRLDGHTDNVGGPAENKTLSEQRVAAIKAFLVKQGIAENRLSTRGYGGIRPIAPNDTEANKARNRRVEFVILQR</sequence>
<keyword evidence="5" id="KW-1185">Reference proteome</keyword>
<evidence type="ECO:0000256" key="1">
    <source>
        <dbReference type="PROSITE-ProRule" id="PRU00473"/>
    </source>
</evidence>
<dbReference type="RefSeq" id="WP_305005944.1">
    <property type="nucleotide sequence ID" value="NZ_JAUQSY010000004.1"/>
</dbReference>
<reference evidence="4" key="1">
    <citation type="submission" date="2023-07" db="EMBL/GenBank/DDBJ databases">
        <authorList>
            <person name="Kim M.K."/>
        </authorList>
    </citation>
    <scope>NUCLEOTIDE SEQUENCE</scope>
    <source>
        <strain evidence="4">ASUV-10-1</strain>
    </source>
</reference>
<dbReference type="EMBL" id="JAUQSY010000004">
    <property type="protein sequence ID" value="MDO7874632.1"/>
    <property type="molecule type" value="Genomic_DNA"/>
</dbReference>
<dbReference type="Pfam" id="PF07676">
    <property type="entry name" value="PD40"/>
    <property type="match status" value="2"/>
</dbReference>
<protein>
    <submittedName>
        <fullName evidence="4">OmpA family protein</fullName>
    </submittedName>
</protein>
<evidence type="ECO:0000259" key="3">
    <source>
        <dbReference type="PROSITE" id="PS51123"/>
    </source>
</evidence>
<dbReference type="PANTHER" id="PTHR30329">
    <property type="entry name" value="STATOR ELEMENT OF FLAGELLAR MOTOR COMPLEX"/>
    <property type="match status" value="1"/>
</dbReference>
<dbReference type="CDD" id="cd07185">
    <property type="entry name" value="OmpA_C-like"/>
    <property type="match status" value="1"/>
</dbReference>
<dbReference type="SUPFAM" id="SSF103088">
    <property type="entry name" value="OmpA-like"/>
    <property type="match status" value="1"/>
</dbReference>
<dbReference type="PANTHER" id="PTHR30329:SF21">
    <property type="entry name" value="LIPOPROTEIN YIAD-RELATED"/>
    <property type="match status" value="1"/>
</dbReference>
<dbReference type="PROSITE" id="PS51123">
    <property type="entry name" value="OMPA_2"/>
    <property type="match status" value="1"/>
</dbReference>
<dbReference type="InterPro" id="IPR036737">
    <property type="entry name" value="OmpA-like_sf"/>
</dbReference>
<dbReference type="Gene3D" id="2.60.120.560">
    <property type="entry name" value="Exo-inulinase, domain 1"/>
    <property type="match status" value="1"/>
</dbReference>
<dbReference type="SUPFAM" id="SSF82171">
    <property type="entry name" value="DPP6 N-terminal domain-like"/>
    <property type="match status" value="1"/>
</dbReference>
<feature type="domain" description="OmpA-like" evidence="3">
    <location>
        <begin position="620"/>
        <end position="736"/>
    </location>
</feature>
<gene>
    <name evidence="4" type="ORF">Q5H93_07800</name>
</gene>
<keyword evidence="2" id="KW-0732">Signal</keyword>
<evidence type="ECO:0000256" key="2">
    <source>
        <dbReference type="SAM" id="SignalP"/>
    </source>
</evidence>
<evidence type="ECO:0000313" key="5">
    <source>
        <dbReference type="Proteomes" id="UP001176429"/>
    </source>
</evidence>
<dbReference type="Gene3D" id="2.60.40.1120">
    <property type="entry name" value="Carboxypeptidase-like, regulatory domain"/>
    <property type="match status" value="1"/>
</dbReference>
<feature type="signal peptide" evidence="2">
    <location>
        <begin position="1"/>
        <end position="24"/>
    </location>
</feature>
<accession>A0ABT9BC80</accession>
<dbReference type="InterPro" id="IPR006665">
    <property type="entry name" value="OmpA-like"/>
</dbReference>
<dbReference type="InterPro" id="IPR050330">
    <property type="entry name" value="Bact_OuterMem_StrucFunc"/>
</dbReference>
<evidence type="ECO:0000313" key="4">
    <source>
        <dbReference type="EMBL" id="MDO7874632.1"/>
    </source>
</evidence>
<feature type="chain" id="PRO_5045802320" evidence="2">
    <location>
        <begin position="25"/>
        <end position="736"/>
    </location>
</feature>
<name>A0ABT9BC80_9BACT</name>
<proteinExistence type="predicted"/>
<keyword evidence="1" id="KW-0472">Membrane</keyword>
<comment type="caution">
    <text evidence="4">The sequence shown here is derived from an EMBL/GenBank/DDBJ whole genome shotgun (WGS) entry which is preliminary data.</text>
</comment>
<dbReference type="Proteomes" id="UP001176429">
    <property type="component" value="Unassembled WGS sequence"/>
</dbReference>
<dbReference type="InterPro" id="IPR011659">
    <property type="entry name" value="WD40"/>
</dbReference>
<organism evidence="4 5">
    <name type="scientific">Hymenobacter aranciens</name>
    <dbReference type="NCBI Taxonomy" id="3063996"/>
    <lineage>
        <taxon>Bacteria</taxon>
        <taxon>Pseudomonadati</taxon>
        <taxon>Bacteroidota</taxon>
        <taxon>Cytophagia</taxon>
        <taxon>Cytophagales</taxon>
        <taxon>Hymenobacteraceae</taxon>
        <taxon>Hymenobacter</taxon>
    </lineage>
</organism>
<dbReference type="Gene3D" id="3.30.1330.60">
    <property type="entry name" value="OmpA-like domain"/>
    <property type="match status" value="1"/>
</dbReference>